<dbReference type="NCBIfam" id="TIGR01200">
    <property type="entry name" value="GLPGLI"/>
    <property type="match status" value="1"/>
</dbReference>
<protein>
    <recommendedName>
        <fullName evidence="4">GLPGLI family protein</fullName>
    </recommendedName>
</protein>
<feature type="chain" id="PRO_5007846709" description="GLPGLI family protein" evidence="1">
    <location>
        <begin position="21"/>
        <end position="282"/>
    </location>
</feature>
<dbReference type="EMBL" id="LQNU01000087">
    <property type="protein sequence ID" value="KZE74968.1"/>
    <property type="molecule type" value="Genomic_DNA"/>
</dbReference>
<proteinExistence type="predicted"/>
<keyword evidence="3" id="KW-1185">Reference proteome</keyword>
<organism evidence="2 3">
    <name type="scientific">Myroides marinus</name>
    <dbReference type="NCBI Taxonomy" id="703342"/>
    <lineage>
        <taxon>Bacteria</taxon>
        <taxon>Pseudomonadati</taxon>
        <taxon>Bacteroidota</taxon>
        <taxon>Flavobacteriia</taxon>
        <taxon>Flavobacteriales</taxon>
        <taxon>Flavobacteriaceae</taxon>
        <taxon>Myroides</taxon>
    </lineage>
</organism>
<feature type="signal peptide" evidence="1">
    <location>
        <begin position="1"/>
        <end position="20"/>
    </location>
</feature>
<dbReference type="InterPro" id="IPR005901">
    <property type="entry name" value="GLPGLI"/>
</dbReference>
<comment type="caution">
    <text evidence="2">The sequence shown here is derived from an EMBL/GenBank/DDBJ whole genome shotgun (WGS) entry which is preliminary data.</text>
</comment>
<dbReference type="OrthoDB" id="1440774at2"/>
<evidence type="ECO:0000313" key="2">
    <source>
        <dbReference type="EMBL" id="KZE74968.1"/>
    </source>
</evidence>
<evidence type="ECO:0008006" key="4">
    <source>
        <dbReference type="Google" id="ProtNLM"/>
    </source>
</evidence>
<evidence type="ECO:0000313" key="3">
    <source>
        <dbReference type="Proteomes" id="UP000076630"/>
    </source>
</evidence>
<accession>A0A163VJC3</accession>
<name>A0A163VJC3_9FLAO</name>
<sequence length="282" mass="31791">MIKVMCISAALVCTALLANAQEKIEVMRYEYQMTMPSTKETGDEAASQGGTEIVYLDILNNESRCVSEGNVKREETLIEFSTGAKKDADIATRMAALSSFRSKVKWSIYKNGSDLNTYGTSGVETYNVGESVSLVKWDILPDVEEYEGMKVQKATGELSGRTWTVWFTQDIPLIDGPYKFKNLPGFVVKAEDSTGDYKFELLKSEKAVATYWLSPRQEKAMKIDKKQWDKIRNVNANKSFSQIMNERGGTATFKMVDDKGKDVTDELTKKKMGKEDKPIEFY</sequence>
<dbReference type="RefSeq" id="WP_038987946.1">
    <property type="nucleotide sequence ID" value="NZ_JACAJP010000009.1"/>
</dbReference>
<keyword evidence="1" id="KW-0732">Signal</keyword>
<reference evidence="2 3" key="1">
    <citation type="submission" date="2016-01" db="EMBL/GenBank/DDBJ databases">
        <title>Whole genome sequencing of Myroides marinus L41.</title>
        <authorList>
            <person name="Hong K.W."/>
        </authorList>
    </citation>
    <scope>NUCLEOTIDE SEQUENCE [LARGE SCALE GENOMIC DNA]</scope>
    <source>
        <strain evidence="2 3">L41</strain>
    </source>
</reference>
<dbReference type="Proteomes" id="UP000076630">
    <property type="component" value="Unassembled WGS sequence"/>
</dbReference>
<dbReference type="AlphaFoldDB" id="A0A163VJC3"/>
<evidence type="ECO:0000256" key="1">
    <source>
        <dbReference type="SAM" id="SignalP"/>
    </source>
</evidence>
<gene>
    <name evidence="2" type="ORF">AV926_17195</name>
</gene>